<gene>
    <name evidence="1" type="ORF">ETEE_2355</name>
</gene>
<evidence type="ECO:0000313" key="2">
    <source>
        <dbReference type="Proteomes" id="UP000028681"/>
    </source>
</evidence>
<evidence type="ECO:0000313" key="1">
    <source>
        <dbReference type="EMBL" id="AIJ08797.1"/>
    </source>
</evidence>
<protein>
    <submittedName>
        <fullName evidence="1">Uncharacterized protein</fullName>
    </submittedName>
</protein>
<dbReference type="Proteomes" id="UP000028681">
    <property type="component" value="Chromosome"/>
</dbReference>
<dbReference type="EMBL" id="CP006664">
    <property type="protein sequence ID" value="AIJ08797.1"/>
    <property type="molecule type" value="Genomic_DNA"/>
</dbReference>
<proteinExistence type="predicted"/>
<organism evidence="1 2">
    <name type="scientific">Edwardsiella anguillarum ET080813</name>
    <dbReference type="NCBI Taxonomy" id="667120"/>
    <lineage>
        <taxon>Bacteria</taxon>
        <taxon>Pseudomonadati</taxon>
        <taxon>Pseudomonadota</taxon>
        <taxon>Gammaproteobacteria</taxon>
        <taxon>Enterobacterales</taxon>
        <taxon>Hafniaceae</taxon>
        <taxon>Edwardsiella</taxon>
    </lineage>
</organism>
<dbReference type="AlphaFoldDB" id="A0A076LQ19"/>
<name>A0A076LQ19_9GAMM</name>
<accession>A0A076LQ19</accession>
<dbReference type="KEGG" id="ete:ETEE_2355"/>
<reference evidence="1 2" key="1">
    <citation type="journal article" date="2012" name="PLoS ONE">
        <title>Edwardsiella comparative phylogenomics reveal the new intra/inter-species taxonomic relationships, virulence evolution and niche adaptation mechanisms.</title>
        <authorList>
            <person name="Yang M."/>
            <person name="Lv Y."/>
            <person name="Xiao J."/>
            <person name="Wu H."/>
            <person name="Zheng H."/>
            <person name="Liu Q."/>
            <person name="Zhang Y."/>
            <person name="Wang Q."/>
        </authorList>
    </citation>
    <scope>NUCLEOTIDE SEQUENCE [LARGE SCALE GENOMIC DNA]</scope>
    <source>
        <strain evidence="2">080813</strain>
    </source>
</reference>
<sequence length="50" mass="6064">MLFTFYFTPLRRPHLDFFSEKTHYSAVAFDICVRQPFSPSIKLVFLIIWH</sequence>
<dbReference type="HOGENOM" id="CLU_3117338_0_0_6"/>